<keyword evidence="2" id="KW-1185">Reference proteome</keyword>
<comment type="caution">
    <text evidence="1">The sequence shown here is derived from an EMBL/GenBank/DDBJ whole genome shotgun (WGS) entry which is preliminary data.</text>
</comment>
<reference evidence="1" key="1">
    <citation type="submission" date="2021-06" db="EMBL/GenBank/DDBJ databases">
        <authorList>
            <person name="Kallberg Y."/>
            <person name="Tangrot J."/>
            <person name="Rosling A."/>
        </authorList>
    </citation>
    <scope>NUCLEOTIDE SEQUENCE</scope>
    <source>
        <strain evidence="1">MA453B</strain>
    </source>
</reference>
<dbReference type="OrthoDB" id="2397048at2759"/>
<organism evidence="1 2">
    <name type="scientific">Dentiscutata erythropus</name>
    <dbReference type="NCBI Taxonomy" id="1348616"/>
    <lineage>
        <taxon>Eukaryota</taxon>
        <taxon>Fungi</taxon>
        <taxon>Fungi incertae sedis</taxon>
        <taxon>Mucoromycota</taxon>
        <taxon>Glomeromycotina</taxon>
        <taxon>Glomeromycetes</taxon>
        <taxon>Diversisporales</taxon>
        <taxon>Gigasporaceae</taxon>
        <taxon>Dentiscutata</taxon>
    </lineage>
</organism>
<evidence type="ECO:0000313" key="2">
    <source>
        <dbReference type="Proteomes" id="UP000789405"/>
    </source>
</evidence>
<dbReference type="Proteomes" id="UP000789405">
    <property type="component" value="Unassembled WGS sequence"/>
</dbReference>
<gene>
    <name evidence="1" type="ORF">DERYTH_LOCUS20486</name>
</gene>
<evidence type="ECO:0000313" key="1">
    <source>
        <dbReference type="EMBL" id="CAG8786357.1"/>
    </source>
</evidence>
<accession>A0A9N9JMN1</accession>
<dbReference type="AlphaFoldDB" id="A0A9N9JMN1"/>
<sequence length="263" mass="30584">MPCHVDTIVKINQIQQTYKNETKLTIYATGTYPVESEDHKLEMVLFIPINDEERDPNTQSIFKKNEFYCVSGKIVFANFNNNLKLKMTVTSSTHLTIKRDIGSNRCPLKASLVGIMQDMPTEIDDENAIINVLVEDYAGQNYSFIIKIVFPYRNTRFKHLMNNTRSTESMLFIVDQMEIIEKDLYIYAEKNESTSNLTIGNSNSTRHTRVEDEKDDYIENNGKNINNYDDENINKNDEYEKIINDEKKSLHAILKNQTKAKKR</sequence>
<proteinExistence type="predicted"/>
<name>A0A9N9JMN1_9GLOM</name>
<dbReference type="EMBL" id="CAJVPY010024229">
    <property type="protein sequence ID" value="CAG8786357.1"/>
    <property type="molecule type" value="Genomic_DNA"/>
</dbReference>
<protein>
    <submittedName>
        <fullName evidence="1">26151_t:CDS:1</fullName>
    </submittedName>
</protein>